<protein>
    <submittedName>
        <fullName evidence="1">Uncharacterized protein</fullName>
    </submittedName>
</protein>
<sequence length="61" mass="7246">MTLIDCLKHLNGLDIYQQNEIHNFVTSAGQKHFLNQTGNELMSTRINFLRFLKFIFFHECD</sequence>
<dbReference type="RefSeq" id="XP_020435582.1">
    <property type="nucleotide sequence ID" value="XM_020574540.1"/>
</dbReference>
<dbReference type="InParanoid" id="D3B5A0"/>
<gene>
    <name evidence="1" type="ORF">PPL_03613</name>
</gene>
<comment type="caution">
    <text evidence="1">The sequence shown here is derived from an EMBL/GenBank/DDBJ whole genome shotgun (WGS) entry which is preliminary data.</text>
</comment>
<reference evidence="1 2" key="1">
    <citation type="journal article" date="2011" name="Genome Res.">
        <title>Phylogeny-wide analysis of social amoeba genomes highlights ancient origins for complex intercellular communication.</title>
        <authorList>
            <person name="Heidel A.J."/>
            <person name="Lawal H.M."/>
            <person name="Felder M."/>
            <person name="Schilde C."/>
            <person name="Helps N.R."/>
            <person name="Tunggal B."/>
            <person name="Rivero F."/>
            <person name="John U."/>
            <person name="Schleicher M."/>
            <person name="Eichinger L."/>
            <person name="Platzer M."/>
            <person name="Noegel A.A."/>
            <person name="Schaap P."/>
            <person name="Gloeckner G."/>
        </authorList>
    </citation>
    <scope>NUCLEOTIDE SEQUENCE [LARGE SCALE GENOMIC DNA]</scope>
    <source>
        <strain evidence="2">ATCC 26659 / Pp 5 / PN500</strain>
    </source>
</reference>
<evidence type="ECO:0000313" key="2">
    <source>
        <dbReference type="Proteomes" id="UP000001396"/>
    </source>
</evidence>
<dbReference type="GeneID" id="31359100"/>
<organism evidence="1 2">
    <name type="scientific">Heterostelium pallidum (strain ATCC 26659 / Pp 5 / PN500)</name>
    <name type="common">Cellular slime mold</name>
    <name type="synonym">Polysphondylium pallidum</name>
    <dbReference type="NCBI Taxonomy" id="670386"/>
    <lineage>
        <taxon>Eukaryota</taxon>
        <taxon>Amoebozoa</taxon>
        <taxon>Evosea</taxon>
        <taxon>Eumycetozoa</taxon>
        <taxon>Dictyostelia</taxon>
        <taxon>Acytosteliales</taxon>
        <taxon>Acytosteliaceae</taxon>
        <taxon>Heterostelium</taxon>
    </lineage>
</organism>
<keyword evidence="2" id="KW-1185">Reference proteome</keyword>
<proteinExistence type="predicted"/>
<dbReference type="AlphaFoldDB" id="D3B5A0"/>
<evidence type="ECO:0000313" key="1">
    <source>
        <dbReference type="EMBL" id="EFA83465.1"/>
    </source>
</evidence>
<dbReference type="Proteomes" id="UP000001396">
    <property type="component" value="Unassembled WGS sequence"/>
</dbReference>
<dbReference type="EMBL" id="ADBJ01000015">
    <property type="protein sequence ID" value="EFA83465.1"/>
    <property type="molecule type" value="Genomic_DNA"/>
</dbReference>
<accession>D3B5A0</accession>
<name>D3B5A0_HETP5</name>